<comment type="caution">
    <text evidence="1">The sequence shown here is derived from an EMBL/GenBank/DDBJ whole genome shotgun (WGS) entry which is preliminary data.</text>
</comment>
<evidence type="ECO:0000313" key="1">
    <source>
        <dbReference type="EMBL" id="KAK3600925.1"/>
    </source>
</evidence>
<organism evidence="1 2">
    <name type="scientific">Potamilus streckersoni</name>
    <dbReference type="NCBI Taxonomy" id="2493646"/>
    <lineage>
        <taxon>Eukaryota</taxon>
        <taxon>Metazoa</taxon>
        <taxon>Spiralia</taxon>
        <taxon>Lophotrochozoa</taxon>
        <taxon>Mollusca</taxon>
        <taxon>Bivalvia</taxon>
        <taxon>Autobranchia</taxon>
        <taxon>Heteroconchia</taxon>
        <taxon>Palaeoheterodonta</taxon>
        <taxon>Unionida</taxon>
        <taxon>Unionoidea</taxon>
        <taxon>Unionidae</taxon>
        <taxon>Ambleminae</taxon>
        <taxon>Lampsilini</taxon>
        <taxon>Potamilus</taxon>
    </lineage>
</organism>
<dbReference type="AlphaFoldDB" id="A0AAE0T0C1"/>
<accession>A0AAE0T0C1</accession>
<reference evidence="1" key="2">
    <citation type="journal article" date="2021" name="Genome Biol. Evol.">
        <title>Developing a high-quality reference genome for a parasitic bivalve with doubly uniparental inheritance (Bivalvia: Unionida).</title>
        <authorList>
            <person name="Smith C.H."/>
        </authorList>
    </citation>
    <scope>NUCLEOTIDE SEQUENCE</scope>
    <source>
        <strain evidence="1">CHS0354</strain>
        <tissue evidence="1">Mantle</tissue>
    </source>
</reference>
<dbReference type="Proteomes" id="UP001195483">
    <property type="component" value="Unassembled WGS sequence"/>
</dbReference>
<reference evidence="1" key="1">
    <citation type="journal article" date="2021" name="Genome Biol. Evol.">
        <title>A High-Quality Reference Genome for a Parasitic Bivalve with Doubly Uniparental Inheritance (Bivalvia: Unionida).</title>
        <authorList>
            <person name="Smith C.H."/>
        </authorList>
    </citation>
    <scope>NUCLEOTIDE SEQUENCE</scope>
    <source>
        <strain evidence="1">CHS0354</strain>
    </source>
</reference>
<proteinExistence type="predicted"/>
<reference evidence="1" key="3">
    <citation type="submission" date="2023-05" db="EMBL/GenBank/DDBJ databases">
        <authorList>
            <person name="Smith C.H."/>
        </authorList>
    </citation>
    <scope>NUCLEOTIDE SEQUENCE</scope>
    <source>
        <strain evidence="1">CHS0354</strain>
        <tissue evidence="1">Mantle</tissue>
    </source>
</reference>
<sequence length="59" mass="6721">MKLNPQENNKKLKSDTLNNATVYPLKHVDGTPGWLQMINQVRLATDIDPLSEGMIHIYD</sequence>
<evidence type="ECO:0000313" key="2">
    <source>
        <dbReference type="Proteomes" id="UP001195483"/>
    </source>
</evidence>
<dbReference type="EMBL" id="JAEAOA010000806">
    <property type="protein sequence ID" value="KAK3600925.1"/>
    <property type="molecule type" value="Genomic_DNA"/>
</dbReference>
<name>A0AAE0T0C1_9BIVA</name>
<protein>
    <submittedName>
        <fullName evidence="1">Uncharacterized protein</fullName>
    </submittedName>
</protein>
<keyword evidence="2" id="KW-1185">Reference proteome</keyword>
<gene>
    <name evidence="1" type="ORF">CHS0354_013306</name>
</gene>